<feature type="transmembrane region" description="Helical" evidence="5">
    <location>
        <begin position="301"/>
        <end position="325"/>
    </location>
</feature>
<dbReference type="SUPFAM" id="SSF81324">
    <property type="entry name" value="Voltage-gated potassium channels"/>
    <property type="match status" value="1"/>
</dbReference>
<keyword evidence="1" id="KW-0633">Potassium transport</keyword>
<keyword evidence="2" id="KW-0813">Transport</keyword>
<name>A0AAV1I6Z7_9CHLO</name>
<dbReference type="EMBL" id="CAUYUE010000006">
    <property type="protein sequence ID" value="CAK0781779.1"/>
    <property type="molecule type" value="Genomic_DNA"/>
</dbReference>
<keyword evidence="5" id="KW-0812">Transmembrane</keyword>
<dbReference type="SMART" id="SM00100">
    <property type="entry name" value="cNMP"/>
    <property type="match status" value="1"/>
</dbReference>
<keyword evidence="2" id="KW-0851">Voltage-gated channel</keyword>
<dbReference type="PANTHER" id="PTHR45743:SF2">
    <property type="entry name" value="POTASSIUM CHANNEL AKT1"/>
    <property type="match status" value="1"/>
</dbReference>
<keyword evidence="8" id="KW-1185">Reference proteome</keyword>
<evidence type="ECO:0000256" key="2">
    <source>
        <dbReference type="ARBA" id="ARBA00022882"/>
    </source>
</evidence>
<dbReference type="Gene3D" id="1.10.287.630">
    <property type="entry name" value="Helix hairpin bin"/>
    <property type="match status" value="1"/>
</dbReference>
<dbReference type="InterPro" id="IPR045319">
    <property type="entry name" value="KAT/AKT"/>
</dbReference>
<reference evidence="7 8" key="1">
    <citation type="submission" date="2023-10" db="EMBL/GenBank/DDBJ databases">
        <authorList>
            <person name="Maclean D."/>
            <person name="Macfadyen A."/>
        </authorList>
    </citation>
    <scope>NUCLEOTIDE SEQUENCE [LARGE SCALE GENOMIC DNA]</scope>
</reference>
<dbReference type="PROSITE" id="PS50042">
    <property type="entry name" value="CNMP_BINDING_3"/>
    <property type="match status" value="1"/>
</dbReference>
<dbReference type="PANTHER" id="PTHR45743">
    <property type="entry name" value="POTASSIUM CHANNEL AKT1"/>
    <property type="match status" value="1"/>
</dbReference>
<evidence type="ECO:0000256" key="4">
    <source>
        <dbReference type="SAM" id="MobiDB-lite"/>
    </source>
</evidence>
<dbReference type="SUPFAM" id="SSF51206">
    <property type="entry name" value="cAMP-binding domain-like"/>
    <property type="match status" value="1"/>
</dbReference>
<dbReference type="GO" id="GO:0034702">
    <property type="term" value="C:monoatomic ion channel complex"/>
    <property type="evidence" value="ECO:0007669"/>
    <property type="project" value="UniProtKB-KW"/>
</dbReference>
<dbReference type="InterPro" id="IPR000595">
    <property type="entry name" value="cNMP-bd_dom"/>
</dbReference>
<feature type="transmembrane region" description="Helical" evidence="5">
    <location>
        <begin position="88"/>
        <end position="109"/>
    </location>
</feature>
<evidence type="ECO:0000256" key="3">
    <source>
        <dbReference type="ARBA" id="ARBA00023303"/>
    </source>
</evidence>
<sequence>MDSLVTRAASLGHPIQRRQPSWRSSDDALEPLLGGISARSPSIWGLQLFDPRTSRVVKATEVVTEWLDASYSAFKVPIGIALYQDSTYLGVLSSLDIAAAIILLVVIFIKLNTALAVQKKGEEVLVADGHAVALHYVRGGAIFTDLLTIAPTIVQVAGLLVGSFGAPVVAARLCTAVHWLSVLRLVRLPRAFSIVKAMFVESLGGDLGGRLMGVMPGWAIYAADLVFAMYVLINLMGCLWLFTGITEYKQGGHCWLESVGGNDLREASQVDQYVAAVHFAMTTMATVGYGDVAPTTRTERIIAMIIMAVGLLLFGLIIGAVGALLEDASLGMRRAKSLRKKMNEVDTFATARGLPEQLRHALSDYYNDAWMAHEEVHEGELLKELPRQLRTNIVSHVLRDIFDTSHLFAELDDETKENLAAVLAPEVVLPGHNLCEAGDPADCLWILQSGALEMSAKDISIRKNLSAPAIIGEAAILNKEMPELATRFAAFRAVSKACMLWRLSMDDLQRISDGHPRLREVLMAGLAHSLATAPTPAQDLWRRGLRKLQTIPSNNLPAPHPARTGRVAHSMQDDQVLQRKNLPERIMRVLSRQEPSNTSESGQTQP</sequence>
<keyword evidence="1" id="KW-0631">Potassium channel</keyword>
<dbReference type="Gene3D" id="1.10.287.70">
    <property type="match status" value="1"/>
</dbReference>
<evidence type="ECO:0000256" key="1">
    <source>
        <dbReference type="ARBA" id="ARBA00022826"/>
    </source>
</evidence>
<protein>
    <recommendedName>
        <fullName evidence="6">Cyclic nucleotide-binding domain-containing protein</fullName>
    </recommendedName>
</protein>
<dbReference type="Pfam" id="PF07885">
    <property type="entry name" value="Ion_trans_2"/>
    <property type="match status" value="1"/>
</dbReference>
<keyword evidence="3" id="KW-0407">Ion channel</keyword>
<dbReference type="InterPro" id="IPR018490">
    <property type="entry name" value="cNMP-bd_dom_sf"/>
</dbReference>
<accession>A0AAV1I6Z7</accession>
<evidence type="ECO:0000313" key="7">
    <source>
        <dbReference type="EMBL" id="CAK0781779.1"/>
    </source>
</evidence>
<proteinExistence type="predicted"/>
<dbReference type="CDD" id="cd00038">
    <property type="entry name" value="CAP_ED"/>
    <property type="match status" value="1"/>
</dbReference>
<dbReference type="Gene3D" id="2.60.120.10">
    <property type="entry name" value="Jelly Rolls"/>
    <property type="match status" value="1"/>
</dbReference>
<keyword evidence="5" id="KW-0472">Membrane</keyword>
<comment type="caution">
    <text evidence="7">The sequence shown here is derived from an EMBL/GenBank/DDBJ whole genome shotgun (WGS) entry which is preliminary data.</text>
</comment>
<keyword evidence="1" id="KW-0630">Potassium</keyword>
<keyword evidence="2" id="KW-0406">Ion transport</keyword>
<evidence type="ECO:0000259" key="6">
    <source>
        <dbReference type="PROSITE" id="PS50042"/>
    </source>
</evidence>
<keyword evidence="5" id="KW-1133">Transmembrane helix</keyword>
<organism evidence="7 8">
    <name type="scientific">Coccomyxa viridis</name>
    <dbReference type="NCBI Taxonomy" id="1274662"/>
    <lineage>
        <taxon>Eukaryota</taxon>
        <taxon>Viridiplantae</taxon>
        <taxon>Chlorophyta</taxon>
        <taxon>core chlorophytes</taxon>
        <taxon>Trebouxiophyceae</taxon>
        <taxon>Trebouxiophyceae incertae sedis</taxon>
        <taxon>Coccomyxaceae</taxon>
        <taxon>Coccomyxa</taxon>
    </lineage>
</organism>
<dbReference type="InterPro" id="IPR014710">
    <property type="entry name" value="RmlC-like_jellyroll"/>
</dbReference>
<dbReference type="InterPro" id="IPR003938">
    <property type="entry name" value="K_chnl_volt-dep_EAG/ELK/ERG"/>
</dbReference>
<evidence type="ECO:0000256" key="5">
    <source>
        <dbReference type="SAM" id="Phobius"/>
    </source>
</evidence>
<dbReference type="Pfam" id="PF00027">
    <property type="entry name" value="cNMP_binding"/>
    <property type="match status" value="1"/>
</dbReference>
<feature type="transmembrane region" description="Helical" evidence="5">
    <location>
        <begin position="218"/>
        <end position="242"/>
    </location>
</feature>
<evidence type="ECO:0000313" key="8">
    <source>
        <dbReference type="Proteomes" id="UP001314263"/>
    </source>
</evidence>
<dbReference type="InterPro" id="IPR013099">
    <property type="entry name" value="K_chnl_dom"/>
</dbReference>
<dbReference type="PRINTS" id="PR01463">
    <property type="entry name" value="EAGCHANLFMLY"/>
</dbReference>
<dbReference type="GO" id="GO:0005249">
    <property type="term" value="F:voltage-gated potassium channel activity"/>
    <property type="evidence" value="ECO:0007669"/>
    <property type="project" value="InterPro"/>
</dbReference>
<feature type="domain" description="Cyclic nucleotide-binding" evidence="6">
    <location>
        <begin position="407"/>
        <end position="511"/>
    </location>
</feature>
<feature type="region of interest" description="Disordered" evidence="4">
    <location>
        <begin position="551"/>
        <end position="581"/>
    </location>
</feature>
<gene>
    <name evidence="7" type="ORF">CVIRNUC_005468</name>
</gene>
<dbReference type="Proteomes" id="UP001314263">
    <property type="component" value="Unassembled WGS sequence"/>
</dbReference>
<dbReference type="AlphaFoldDB" id="A0AAV1I6Z7"/>